<keyword evidence="3 7" id="KW-0812">Transmembrane</keyword>
<evidence type="ECO:0000259" key="8">
    <source>
        <dbReference type="PROSITE" id="PS50850"/>
    </source>
</evidence>
<feature type="transmembrane region" description="Helical" evidence="7">
    <location>
        <begin position="459"/>
        <end position="482"/>
    </location>
</feature>
<accession>A0A364N3U1</accession>
<feature type="transmembrane region" description="Helical" evidence="7">
    <location>
        <begin position="366"/>
        <end position="387"/>
    </location>
</feature>
<feature type="transmembrane region" description="Helical" evidence="7">
    <location>
        <begin position="335"/>
        <end position="354"/>
    </location>
</feature>
<evidence type="ECO:0000256" key="2">
    <source>
        <dbReference type="ARBA" id="ARBA00022448"/>
    </source>
</evidence>
<feature type="region of interest" description="Disordered" evidence="6">
    <location>
        <begin position="742"/>
        <end position="765"/>
    </location>
</feature>
<feature type="transmembrane region" description="Helical" evidence="7">
    <location>
        <begin position="165"/>
        <end position="184"/>
    </location>
</feature>
<dbReference type="PROSITE" id="PS50850">
    <property type="entry name" value="MFS"/>
    <property type="match status" value="1"/>
</dbReference>
<dbReference type="Proteomes" id="UP000249619">
    <property type="component" value="Unassembled WGS sequence"/>
</dbReference>
<dbReference type="AlphaFoldDB" id="A0A364N3U1"/>
<dbReference type="Pfam" id="PF07690">
    <property type="entry name" value="MFS_1"/>
    <property type="match status" value="1"/>
</dbReference>
<protein>
    <submittedName>
        <fullName evidence="9">Pantothenate transporter liz1</fullName>
    </submittedName>
</protein>
<dbReference type="EMBL" id="QGDH01000058">
    <property type="protein sequence ID" value="RAR11363.1"/>
    <property type="molecule type" value="Genomic_DNA"/>
</dbReference>
<dbReference type="InterPro" id="IPR020846">
    <property type="entry name" value="MFS_dom"/>
</dbReference>
<gene>
    <name evidence="9" type="ORF">DDE83_004619</name>
</gene>
<feature type="transmembrane region" description="Helical" evidence="7">
    <location>
        <begin position="134"/>
        <end position="153"/>
    </location>
</feature>
<reference evidence="10" key="1">
    <citation type="submission" date="2018-05" db="EMBL/GenBank/DDBJ databases">
        <title>Draft genome sequence of Stemphylium lycopersici strain CIDEFI 213.</title>
        <authorList>
            <person name="Medina R."/>
            <person name="Franco M.E.E."/>
            <person name="Lucentini C.G."/>
            <person name="Saparrat M.C.N."/>
            <person name="Balatti P.A."/>
        </authorList>
    </citation>
    <scope>NUCLEOTIDE SEQUENCE [LARGE SCALE GENOMIC DNA]</scope>
    <source>
        <strain evidence="10">CIDEFI 213</strain>
    </source>
</reference>
<evidence type="ECO:0000256" key="5">
    <source>
        <dbReference type="ARBA" id="ARBA00023136"/>
    </source>
</evidence>
<comment type="caution">
    <text evidence="9">The sequence shown here is derived from an EMBL/GenBank/DDBJ whole genome shotgun (WGS) entry which is preliminary data.</text>
</comment>
<feature type="transmembrane region" description="Helical" evidence="7">
    <location>
        <begin position="426"/>
        <end position="447"/>
    </location>
</feature>
<evidence type="ECO:0000256" key="4">
    <source>
        <dbReference type="ARBA" id="ARBA00022989"/>
    </source>
</evidence>
<dbReference type="InterPro" id="IPR036259">
    <property type="entry name" value="MFS_trans_sf"/>
</dbReference>
<feature type="transmembrane region" description="Helical" evidence="7">
    <location>
        <begin position="393"/>
        <end position="414"/>
    </location>
</feature>
<dbReference type="FunFam" id="1.20.1250.20:FF:000013">
    <property type="entry name" value="MFS general substrate transporter"/>
    <property type="match status" value="1"/>
</dbReference>
<feature type="transmembrane region" description="Helical" evidence="7">
    <location>
        <begin position="196"/>
        <end position="216"/>
    </location>
</feature>
<evidence type="ECO:0000256" key="7">
    <source>
        <dbReference type="SAM" id="Phobius"/>
    </source>
</evidence>
<comment type="subcellular location">
    <subcellularLocation>
        <location evidence="1">Membrane</location>
        <topology evidence="1">Multi-pass membrane protein</topology>
    </subcellularLocation>
</comment>
<dbReference type="GO" id="GO:0022857">
    <property type="term" value="F:transmembrane transporter activity"/>
    <property type="evidence" value="ECO:0007669"/>
    <property type="project" value="InterPro"/>
</dbReference>
<dbReference type="SUPFAM" id="SSF103473">
    <property type="entry name" value="MFS general substrate transporter"/>
    <property type="match status" value="1"/>
</dbReference>
<sequence>MATATDYDHKASVERISGDKVAPTTLEAGAGGDETRRKLEPPPLVAAMTAEVRNKAEKQLRRKIDTRLLPMIILMYIMNYLDRNNIAAVRLAGLQDELNLSSVQYQTTVSILFVGYILMQIPSNLFLNKTGKPAIYLPTCMIIWGIISGATGACQNFAGLVACRFFLGFIEAAYFPGCLFYLSAWYTRKELGFRTAVLYSGSLISGAFGGLITAGITSNMDGTQGLRAWRWVFILEGIITVAIAGTAFWILPNFPRTTSWLTEEERQLAVYRLEEDVGEDDWVSSESQTFFHGLKLALMDIKTWVLTILLLSIVSSASVTNFFPTVVKTLGYPNIETLLLTAPPYVLAVITTYLNAWHADRTGERFFHIVLPLCVGVAAFILAAATSSTAPRYVAMMFMVPGVYTGYVVALAWISNSLPRPPAKRAAALAFINAVSNMSSIYASYMYPQPKEGQPDLTVPLSVDCATAALAIIMTVIMRIILGRLNKKLARGEHVEGAINAVPGAGQDRGFRFLLTPPVYQHQTPVWMPSPTMDFSNSAFRTAPNSKVSNDTMSHTNMVMSCRWGWTSTPGTDSDGTNSPFATSTQTSSSASTFNNVRAKRFAPCQGRLYHQLLCSHRIRTDLVEDCGANCVEPYGNTVEAAFICHECIQAEAAKIWEERQTQHNALYPPMEQMTQEQYAQWYAEHRQLEAEFSRDQRVYEMDLKAKTRPSNICSAMEASKEEMEFATELDSLSLSLMASNTSTADQAPLPPQGRTRTSLATDPEEQLHWDLNTLALDRGSCGIEYSASQPDNGVSSARQLDAEELWRKPRS</sequence>
<name>A0A364N3U1_STELY</name>
<dbReference type="Gene3D" id="1.20.1250.20">
    <property type="entry name" value="MFS general substrate transporter like domains"/>
    <property type="match status" value="2"/>
</dbReference>
<evidence type="ECO:0000256" key="3">
    <source>
        <dbReference type="ARBA" id="ARBA00022692"/>
    </source>
</evidence>
<keyword evidence="4 7" id="KW-1133">Transmembrane helix</keyword>
<dbReference type="PANTHER" id="PTHR43791">
    <property type="entry name" value="PERMEASE-RELATED"/>
    <property type="match status" value="1"/>
</dbReference>
<dbReference type="GO" id="GO:0016020">
    <property type="term" value="C:membrane"/>
    <property type="evidence" value="ECO:0007669"/>
    <property type="project" value="UniProtKB-SubCell"/>
</dbReference>
<evidence type="ECO:0000313" key="9">
    <source>
        <dbReference type="EMBL" id="RAR11363.1"/>
    </source>
</evidence>
<dbReference type="PANTHER" id="PTHR43791:SF92">
    <property type="entry name" value="AGL026WP"/>
    <property type="match status" value="1"/>
</dbReference>
<feature type="region of interest" description="Disordered" evidence="6">
    <location>
        <begin position="785"/>
        <end position="812"/>
    </location>
</feature>
<dbReference type="InterPro" id="IPR011701">
    <property type="entry name" value="MFS"/>
</dbReference>
<feature type="transmembrane region" description="Helical" evidence="7">
    <location>
        <begin position="304"/>
        <end position="323"/>
    </location>
</feature>
<feature type="domain" description="Major facilitator superfamily (MFS) profile" evidence="8">
    <location>
        <begin position="68"/>
        <end position="486"/>
    </location>
</feature>
<feature type="transmembrane region" description="Helical" evidence="7">
    <location>
        <begin position="64"/>
        <end position="81"/>
    </location>
</feature>
<evidence type="ECO:0000256" key="1">
    <source>
        <dbReference type="ARBA" id="ARBA00004141"/>
    </source>
</evidence>
<organism evidence="9 10">
    <name type="scientific">Stemphylium lycopersici</name>
    <name type="common">Tomato gray leaf spot disease fungus</name>
    <name type="synonym">Thyrospora lycopersici</name>
    <dbReference type="NCBI Taxonomy" id="183478"/>
    <lineage>
        <taxon>Eukaryota</taxon>
        <taxon>Fungi</taxon>
        <taxon>Dikarya</taxon>
        <taxon>Ascomycota</taxon>
        <taxon>Pezizomycotina</taxon>
        <taxon>Dothideomycetes</taxon>
        <taxon>Pleosporomycetidae</taxon>
        <taxon>Pleosporales</taxon>
        <taxon>Pleosporineae</taxon>
        <taxon>Pleosporaceae</taxon>
        <taxon>Stemphylium</taxon>
    </lineage>
</organism>
<keyword evidence="5 7" id="KW-0472">Membrane</keyword>
<keyword evidence="2" id="KW-0813">Transport</keyword>
<feature type="compositionally biased region" description="Basic and acidic residues" evidence="6">
    <location>
        <begin position="801"/>
        <end position="812"/>
    </location>
</feature>
<feature type="compositionally biased region" description="Polar residues" evidence="6">
    <location>
        <begin position="787"/>
        <end position="799"/>
    </location>
</feature>
<dbReference type="FunFam" id="1.20.1250.20:FF:000057">
    <property type="entry name" value="MFS general substrate transporter"/>
    <property type="match status" value="1"/>
</dbReference>
<feature type="transmembrane region" description="Helical" evidence="7">
    <location>
        <begin position="108"/>
        <end position="127"/>
    </location>
</feature>
<keyword evidence="10" id="KW-1185">Reference proteome</keyword>
<proteinExistence type="predicted"/>
<feature type="transmembrane region" description="Helical" evidence="7">
    <location>
        <begin position="228"/>
        <end position="251"/>
    </location>
</feature>
<evidence type="ECO:0000256" key="6">
    <source>
        <dbReference type="SAM" id="MobiDB-lite"/>
    </source>
</evidence>
<evidence type="ECO:0000313" key="10">
    <source>
        <dbReference type="Proteomes" id="UP000249619"/>
    </source>
</evidence>